<name>A0A841L3J6_9SPHN</name>
<dbReference type="AlphaFoldDB" id="A0A841L3J6"/>
<dbReference type="PIRSF" id="PIRSF000027">
    <property type="entry name" value="Cytc_c_prime"/>
    <property type="match status" value="1"/>
</dbReference>
<keyword evidence="8" id="KW-0732">Signal</keyword>
<proteinExistence type="predicted"/>
<evidence type="ECO:0000256" key="6">
    <source>
        <dbReference type="PIRSR" id="PIRSR000027-1"/>
    </source>
</evidence>
<dbReference type="GO" id="GO:0009055">
    <property type="term" value="F:electron transfer activity"/>
    <property type="evidence" value="ECO:0007669"/>
    <property type="project" value="InterPro"/>
</dbReference>
<dbReference type="PROSITE" id="PS51009">
    <property type="entry name" value="CYTCII"/>
    <property type="match status" value="1"/>
</dbReference>
<keyword evidence="5 6" id="KW-0408">Iron</keyword>
<reference evidence="9 10" key="1">
    <citation type="submission" date="2020-08" db="EMBL/GenBank/DDBJ databases">
        <title>Genomic Encyclopedia of Type Strains, Phase IV (KMG-IV): sequencing the most valuable type-strain genomes for metagenomic binning, comparative biology and taxonomic classification.</title>
        <authorList>
            <person name="Goeker M."/>
        </authorList>
    </citation>
    <scope>NUCLEOTIDE SEQUENCE [LARGE SCALE GENOMIC DNA]</scope>
    <source>
        <strain evidence="9 10">DSM 102189</strain>
    </source>
</reference>
<sequence length="145" mass="15259">MIRLPLVLAVLAIASPALAQTGPIETRKALMENNGRDAKAGGDMLKGTSPYDAARAKAIFASMNDVANKFGAHFPPNSKTGGKTEAAPAIWEKPGEFKASLTKFQADSAAAMKADLSTQAAFGTQFGKVTANCKSCHESFRIKLD</sequence>
<dbReference type="GO" id="GO:0020037">
    <property type="term" value="F:heme binding"/>
    <property type="evidence" value="ECO:0007669"/>
    <property type="project" value="InterPro"/>
</dbReference>
<feature type="binding site" description="axial binding residue" evidence="6">
    <location>
        <position position="137"/>
    </location>
    <ligand>
        <name>heme c</name>
        <dbReference type="ChEBI" id="CHEBI:61717"/>
    </ligand>
    <ligandPart>
        <name>Fe</name>
        <dbReference type="ChEBI" id="CHEBI:18248"/>
    </ligandPart>
</feature>
<protein>
    <submittedName>
        <fullName evidence="9">Cytochrome c556</fullName>
    </submittedName>
</protein>
<keyword evidence="3 6" id="KW-0479">Metal-binding</keyword>
<evidence type="ECO:0000256" key="2">
    <source>
        <dbReference type="ARBA" id="ARBA00022617"/>
    </source>
</evidence>
<dbReference type="InterPro" id="IPR012127">
    <property type="entry name" value="Cyt_c_prime"/>
</dbReference>
<evidence type="ECO:0000313" key="10">
    <source>
        <dbReference type="Proteomes" id="UP000538147"/>
    </source>
</evidence>
<keyword evidence="1" id="KW-0813">Transport</keyword>
<gene>
    <name evidence="9" type="ORF">FHS79_001575</name>
</gene>
<dbReference type="GO" id="GO:0042597">
    <property type="term" value="C:periplasmic space"/>
    <property type="evidence" value="ECO:0007669"/>
    <property type="project" value="InterPro"/>
</dbReference>
<evidence type="ECO:0000256" key="3">
    <source>
        <dbReference type="ARBA" id="ARBA00022723"/>
    </source>
</evidence>
<dbReference type="GO" id="GO:0022900">
    <property type="term" value="P:electron transport chain"/>
    <property type="evidence" value="ECO:0007669"/>
    <property type="project" value="InterPro"/>
</dbReference>
<evidence type="ECO:0000256" key="7">
    <source>
        <dbReference type="PIRSR" id="PIRSR000027-2"/>
    </source>
</evidence>
<feature type="chain" id="PRO_5032510216" evidence="8">
    <location>
        <begin position="20"/>
        <end position="145"/>
    </location>
</feature>
<comment type="caution">
    <text evidence="9">The sequence shown here is derived from an EMBL/GenBank/DDBJ whole genome shotgun (WGS) entry which is preliminary data.</text>
</comment>
<keyword evidence="10" id="KW-1185">Reference proteome</keyword>
<dbReference type="InterPro" id="IPR002321">
    <property type="entry name" value="Cyt_c_II"/>
</dbReference>
<evidence type="ECO:0000313" key="9">
    <source>
        <dbReference type="EMBL" id="MBB6227409.1"/>
    </source>
</evidence>
<dbReference type="RefSeq" id="WP_184197948.1">
    <property type="nucleotide sequence ID" value="NZ_BMOX01000033.1"/>
</dbReference>
<dbReference type="GO" id="GO:0005506">
    <property type="term" value="F:iron ion binding"/>
    <property type="evidence" value="ECO:0007669"/>
    <property type="project" value="InterPro"/>
</dbReference>
<dbReference type="Pfam" id="PF01322">
    <property type="entry name" value="Cytochrom_C_2"/>
    <property type="match status" value="1"/>
</dbReference>
<evidence type="ECO:0000256" key="8">
    <source>
        <dbReference type="SAM" id="SignalP"/>
    </source>
</evidence>
<keyword evidence="4" id="KW-0249">Electron transport</keyword>
<dbReference type="InterPro" id="IPR010980">
    <property type="entry name" value="Cyt_c/b562"/>
</dbReference>
<feature type="binding site" description="covalent" evidence="7">
    <location>
        <position position="133"/>
    </location>
    <ligand>
        <name>heme c</name>
        <dbReference type="ChEBI" id="CHEBI:61717"/>
    </ligand>
</feature>
<dbReference type="EMBL" id="JACIIV010000010">
    <property type="protein sequence ID" value="MBB6227409.1"/>
    <property type="molecule type" value="Genomic_DNA"/>
</dbReference>
<organism evidence="9 10">
    <name type="scientific">Polymorphobacter multimanifer</name>
    <dbReference type="NCBI Taxonomy" id="1070431"/>
    <lineage>
        <taxon>Bacteria</taxon>
        <taxon>Pseudomonadati</taxon>
        <taxon>Pseudomonadota</taxon>
        <taxon>Alphaproteobacteria</taxon>
        <taxon>Sphingomonadales</taxon>
        <taxon>Sphingosinicellaceae</taxon>
        <taxon>Polymorphobacter</taxon>
    </lineage>
</organism>
<feature type="signal peptide" evidence="8">
    <location>
        <begin position="1"/>
        <end position="19"/>
    </location>
</feature>
<dbReference type="Gene3D" id="1.20.120.10">
    <property type="entry name" value="Cytochrome c/b562"/>
    <property type="match status" value="1"/>
</dbReference>
<keyword evidence="2 7" id="KW-0349">Heme</keyword>
<dbReference type="Proteomes" id="UP000538147">
    <property type="component" value="Unassembled WGS sequence"/>
</dbReference>
<feature type="binding site" description="covalent" evidence="7">
    <location>
        <position position="136"/>
    </location>
    <ligand>
        <name>heme c</name>
        <dbReference type="ChEBI" id="CHEBI:61717"/>
    </ligand>
</feature>
<dbReference type="SUPFAM" id="SSF47175">
    <property type="entry name" value="Cytochromes"/>
    <property type="match status" value="1"/>
</dbReference>
<comment type="PTM">
    <text evidence="7">Binds 1 heme group per subunit.</text>
</comment>
<evidence type="ECO:0000256" key="5">
    <source>
        <dbReference type="ARBA" id="ARBA00023004"/>
    </source>
</evidence>
<evidence type="ECO:0000256" key="4">
    <source>
        <dbReference type="ARBA" id="ARBA00022982"/>
    </source>
</evidence>
<accession>A0A841L3J6</accession>
<evidence type="ECO:0000256" key="1">
    <source>
        <dbReference type="ARBA" id="ARBA00022448"/>
    </source>
</evidence>